<feature type="chain" id="PRO_5037699276" evidence="1">
    <location>
        <begin position="22"/>
        <end position="391"/>
    </location>
</feature>
<dbReference type="PANTHER" id="PTHR47197:SF3">
    <property type="entry name" value="DIHYDRO-HEME D1 DEHYDROGENASE"/>
    <property type="match status" value="1"/>
</dbReference>
<dbReference type="EMBL" id="CP064781">
    <property type="protein sequence ID" value="QRJ65321.1"/>
    <property type="molecule type" value="Genomic_DNA"/>
</dbReference>
<dbReference type="KEGG" id="ares:IWH25_08360"/>
<protein>
    <submittedName>
        <fullName evidence="2">Protein nirF</fullName>
    </submittedName>
</protein>
<dbReference type="RefSeq" id="WP_203388848.1">
    <property type="nucleotide sequence ID" value="NZ_CP064781.1"/>
</dbReference>
<dbReference type="AlphaFoldDB" id="A0A974SRV4"/>
<dbReference type="InterPro" id="IPR051200">
    <property type="entry name" value="Host-pathogen_enzymatic-act"/>
</dbReference>
<dbReference type="SUPFAM" id="SSF51004">
    <property type="entry name" value="C-terminal (heme d1) domain of cytochrome cd1-nitrite reductase"/>
    <property type="match status" value="1"/>
</dbReference>
<gene>
    <name evidence="2" type="ORF">IWH25_08360</name>
</gene>
<name>A0A974SRV4_9RHOO</name>
<keyword evidence="3" id="KW-1185">Reference proteome</keyword>
<feature type="signal peptide" evidence="1">
    <location>
        <begin position="1"/>
        <end position="21"/>
    </location>
</feature>
<evidence type="ECO:0000256" key="1">
    <source>
        <dbReference type="SAM" id="SignalP"/>
    </source>
</evidence>
<dbReference type="Gene3D" id="2.140.10.20">
    <property type="entry name" value="C-terminal (heme d1) domain of cytochrome cd1-nitrite reductase"/>
    <property type="match status" value="1"/>
</dbReference>
<organism evidence="2 3">
    <name type="scientific">Azospira restricta</name>
    <dbReference type="NCBI Taxonomy" id="404405"/>
    <lineage>
        <taxon>Bacteria</taxon>
        <taxon>Pseudomonadati</taxon>
        <taxon>Pseudomonadota</taxon>
        <taxon>Betaproteobacteria</taxon>
        <taxon>Rhodocyclales</taxon>
        <taxon>Rhodocyclaceae</taxon>
        <taxon>Azospira</taxon>
    </lineage>
</organism>
<dbReference type="PANTHER" id="PTHR47197">
    <property type="entry name" value="PROTEIN NIRF"/>
    <property type="match status" value="1"/>
</dbReference>
<dbReference type="InterPro" id="IPR003143">
    <property type="entry name" value="Cyt_cd1_C_sf"/>
</dbReference>
<dbReference type="InterPro" id="IPR011048">
    <property type="entry name" value="Haem_d1_sf"/>
</dbReference>
<accession>A0A974SRV4</accession>
<evidence type="ECO:0000313" key="2">
    <source>
        <dbReference type="EMBL" id="QRJ65321.1"/>
    </source>
</evidence>
<sequence length="391" mass="42147">MRRTFAFLAATLAAVLLAACAGQPLKGTGDLGLVIERASGHLTLVNTTTKSAYARIEGLGDLSHASAVYSRDGRYAYIFGRDGGLTKVDLLEARIVKRVIQAGNAIGGSISQDGRIVVAQNYTPGGIKAFDAETLELLSEVPAEYAPGKFSKVVGLADAQGGKFAYALFEGGEIWVTDFANPRAPKTQRFPAGSQPYDGLVTPGGRHFLAGLYGEDGIALLDLWQPEQGSRKILSGYGRGEEKLPVYKMPHLRGWAVAQGKAYLPAIGRHEVLVVDATSWQEVGRIPVKGQPVFVMARPDGRQVWVNFSFPDYSEVQVIDTLSGRVVKTLAPGKAVLHMEFTPRGEHVWLSARDDNKVVVYDTASFEKLTELPAQAPSGIFFTSRAARIGL</sequence>
<reference evidence="2" key="1">
    <citation type="submission" date="2020-11" db="EMBL/GenBank/DDBJ databases">
        <title>Azospira restricta DSM 18626 genome sequence.</title>
        <authorList>
            <person name="Moe W.M."/>
        </authorList>
    </citation>
    <scope>NUCLEOTIDE SEQUENCE</scope>
    <source>
        <strain evidence="2">DSM 18626</strain>
    </source>
</reference>
<dbReference type="PROSITE" id="PS51257">
    <property type="entry name" value="PROKAR_LIPOPROTEIN"/>
    <property type="match status" value="1"/>
</dbReference>
<dbReference type="CDD" id="cd20778">
    <property type="entry name" value="8prop_hemeD1_NirF"/>
    <property type="match status" value="1"/>
</dbReference>
<dbReference type="Pfam" id="PF02239">
    <property type="entry name" value="Cytochrom_D1"/>
    <property type="match status" value="1"/>
</dbReference>
<evidence type="ECO:0000313" key="3">
    <source>
        <dbReference type="Proteomes" id="UP000663444"/>
    </source>
</evidence>
<proteinExistence type="predicted"/>
<dbReference type="Proteomes" id="UP000663444">
    <property type="component" value="Chromosome"/>
</dbReference>
<keyword evidence="1" id="KW-0732">Signal</keyword>